<feature type="transmembrane region" description="Helical" evidence="12">
    <location>
        <begin position="233"/>
        <end position="255"/>
    </location>
</feature>
<accession>A0ABS9TUK6</accession>
<evidence type="ECO:0000256" key="1">
    <source>
        <dbReference type="ARBA" id="ARBA00000900"/>
    </source>
</evidence>
<evidence type="ECO:0000256" key="12">
    <source>
        <dbReference type="SAM" id="Phobius"/>
    </source>
</evidence>
<keyword evidence="8" id="KW-0833">Ubl conjugation pathway</keyword>
<gene>
    <name evidence="14" type="ORF">MMF94_41410</name>
</gene>
<sequence length="288" mass="30648">MVLAIIGVILLVGAAIAVAFAVRGKRRWQAMLGTETSTAAELTADLATVRELGGGAFSRISEVTGTAAPGPIGELKSELAELPCIWYRYEIRRRYWDTSTDSDGNRSRTQRTETVAKLASTQPFRVVDATGSVLVRPDGLAIDHAERVLDQFDPDQGASSISFLGISIGMRSDTIGYEREEWIVRSGTPLYVLGEARDQGGEVVIGKPASGVHVISTRSEAELRKASQRTQRILMWSALAAVIVGIVLLVAGAVAGGTSGRAAPRHGDPGRRVVEHASLRVVLGHAGP</sequence>
<reference evidence="14 15" key="1">
    <citation type="submission" date="2022-03" db="EMBL/GenBank/DDBJ databases">
        <title>Pseudonocardia alaer sp. nov., a novel actinomycete isolated from reed forest soil.</title>
        <authorList>
            <person name="Wang L."/>
        </authorList>
    </citation>
    <scope>NUCLEOTIDE SEQUENCE [LARGE SCALE GENOMIC DNA]</scope>
    <source>
        <strain evidence="14 15">Y-16303</strain>
    </source>
</reference>
<evidence type="ECO:0000256" key="9">
    <source>
        <dbReference type="ARBA" id="ARBA00022833"/>
    </source>
</evidence>
<feature type="domain" description="E3 Ubiquitin ligase MUL1-like" evidence="13">
    <location>
        <begin position="102"/>
        <end position="248"/>
    </location>
</feature>
<keyword evidence="10 12" id="KW-1133">Transmembrane helix</keyword>
<dbReference type="EC" id="2.3.2.27" evidence="3"/>
<dbReference type="InterPro" id="IPR022170">
    <property type="entry name" value="MUL1-like"/>
</dbReference>
<keyword evidence="9" id="KW-0862">Zinc</keyword>
<dbReference type="Proteomes" id="UP001299970">
    <property type="component" value="Unassembled WGS sequence"/>
</dbReference>
<evidence type="ECO:0000259" key="13">
    <source>
        <dbReference type="Pfam" id="PF12483"/>
    </source>
</evidence>
<dbReference type="RefSeq" id="WP_241042984.1">
    <property type="nucleotide sequence ID" value="NZ_BAAAJF010000044.1"/>
</dbReference>
<comment type="caution">
    <text evidence="14">The sequence shown here is derived from an EMBL/GenBank/DDBJ whole genome shotgun (WGS) entry which is preliminary data.</text>
</comment>
<evidence type="ECO:0000256" key="4">
    <source>
        <dbReference type="ARBA" id="ARBA00022679"/>
    </source>
</evidence>
<dbReference type="PANTHER" id="PTHR47568">
    <property type="match status" value="1"/>
</dbReference>
<evidence type="ECO:0000256" key="3">
    <source>
        <dbReference type="ARBA" id="ARBA00012483"/>
    </source>
</evidence>
<proteinExistence type="predicted"/>
<evidence type="ECO:0000256" key="6">
    <source>
        <dbReference type="ARBA" id="ARBA00022723"/>
    </source>
</evidence>
<name>A0ABS9TUK6_9PSEU</name>
<keyword evidence="15" id="KW-1185">Reference proteome</keyword>
<organism evidence="14 15">
    <name type="scientific">Pseudonocardia alaniniphila</name>
    <dbReference type="NCBI Taxonomy" id="75291"/>
    <lineage>
        <taxon>Bacteria</taxon>
        <taxon>Bacillati</taxon>
        <taxon>Actinomycetota</taxon>
        <taxon>Actinomycetes</taxon>
        <taxon>Pseudonocardiales</taxon>
        <taxon>Pseudonocardiaceae</taxon>
        <taxon>Pseudonocardia</taxon>
    </lineage>
</organism>
<keyword evidence="5 12" id="KW-0812">Transmembrane</keyword>
<evidence type="ECO:0000313" key="14">
    <source>
        <dbReference type="EMBL" id="MCH6172177.1"/>
    </source>
</evidence>
<comment type="catalytic activity">
    <reaction evidence="1">
        <text>S-ubiquitinyl-[E2 ubiquitin-conjugating enzyme]-L-cysteine + [acceptor protein]-L-lysine = [E2 ubiquitin-conjugating enzyme]-L-cysteine + N(6)-ubiquitinyl-[acceptor protein]-L-lysine.</text>
        <dbReference type="EC" id="2.3.2.27"/>
    </reaction>
</comment>
<dbReference type="Pfam" id="PF12483">
    <property type="entry name" value="GIDE"/>
    <property type="match status" value="1"/>
</dbReference>
<dbReference type="EMBL" id="JAKXMK010000059">
    <property type="protein sequence ID" value="MCH6172177.1"/>
    <property type="molecule type" value="Genomic_DNA"/>
</dbReference>
<evidence type="ECO:0000256" key="7">
    <source>
        <dbReference type="ARBA" id="ARBA00022771"/>
    </source>
</evidence>
<keyword evidence="6" id="KW-0479">Metal-binding</keyword>
<evidence type="ECO:0000256" key="5">
    <source>
        <dbReference type="ARBA" id="ARBA00022692"/>
    </source>
</evidence>
<evidence type="ECO:0000256" key="10">
    <source>
        <dbReference type="ARBA" id="ARBA00022989"/>
    </source>
</evidence>
<keyword evidence="7" id="KW-0863">Zinc-finger</keyword>
<evidence type="ECO:0000256" key="8">
    <source>
        <dbReference type="ARBA" id="ARBA00022786"/>
    </source>
</evidence>
<dbReference type="InterPro" id="IPR044231">
    <property type="entry name" value="SP1/SPL1"/>
</dbReference>
<dbReference type="PANTHER" id="PTHR47568:SF2">
    <property type="entry name" value="E3 UBIQUITIN-PROTEIN LIGASE SP1-RELATED"/>
    <property type="match status" value="1"/>
</dbReference>
<keyword evidence="4" id="KW-0808">Transferase</keyword>
<evidence type="ECO:0000256" key="11">
    <source>
        <dbReference type="ARBA" id="ARBA00023136"/>
    </source>
</evidence>
<comment type="subcellular location">
    <subcellularLocation>
        <location evidence="2">Membrane</location>
        <topology evidence="2">Multi-pass membrane protein</topology>
    </subcellularLocation>
</comment>
<keyword evidence="11 12" id="KW-0472">Membrane</keyword>
<protein>
    <recommendedName>
        <fullName evidence="3">RING-type E3 ubiquitin transferase</fullName>
        <ecNumber evidence="3">2.3.2.27</ecNumber>
    </recommendedName>
</protein>
<evidence type="ECO:0000313" key="15">
    <source>
        <dbReference type="Proteomes" id="UP001299970"/>
    </source>
</evidence>
<evidence type="ECO:0000256" key="2">
    <source>
        <dbReference type="ARBA" id="ARBA00004141"/>
    </source>
</evidence>